<protein>
    <recommendedName>
        <fullName evidence="4">Proteasome subunit beta</fullName>
    </recommendedName>
</protein>
<keyword evidence="1 4" id="KW-0963">Cytoplasm</keyword>
<proteinExistence type="inferred from homology"/>
<dbReference type="GO" id="GO:0005839">
    <property type="term" value="C:proteasome core complex"/>
    <property type="evidence" value="ECO:0007669"/>
    <property type="project" value="InterPro"/>
</dbReference>
<keyword evidence="2 4" id="KW-0647">Proteasome</keyword>
<keyword evidence="6" id="KW-1185">Reference proteome</keyword>
<accession>A0AAD9PM97</accession>
<dbReference type="GeneID" id="94334463"/>
<evidence type="ECO:0000313" key="6">
    <source>
        <dbReference type="Proteomes" id="UP001214638"/>
    </source>
</evidence>
<evidence type="ECO:0000256" key="3">
    <source>
        <dbReference type="ARBA" id="ARBA00023242"/>
    </source>
</evidence>
<dbReference type="PANTHER" id="PTHR32194">
    <property type="entry name" value="METALLOPROTEASE TLDD"/>
    <property type="match status" value="1"/>
</dbReference>
<name>A0AAD9PM97_9APIC</name>
<reference evidence="5" key="1">
    <citation type="journal article" date="2023" name="Nat. Microbiol.">
        <title>Babesia duncani multi-omics identifies virulence factors and drug targets.</title>
        <authorList>
            <person name="Singh P."/>
            <person name="Lonardi S."/>
            <person name="Liang Q."/>
            <person name="Vydyam P."/>
            <person name="Khabirova E."/>
            <person name="Fang T."/>
            <person name="Gihaz S."/>
            <person name="Thekkiniath J."/>
            <person name="Munshi M."/>
            <person name="Abel S."/>
            <person name="Ciampossin L."/>
            <person name="Batugedara G."/>
            <person name="Gupta M."/>
            <person name="Lu X.M."/>
            <person name="Lenz T."/>
            <person name="Chakravarty S."/>
            <person name="Cornillot E."/>
            <person name="Hu Y."/>
            <person name="Ma W."/>
            <person name="Gonzalez L.M."/>
            <person name="Sanchez S."/>
            <person name="Estrada K."/>
            <person name="Sanchez-Flores A."/>
            <person name="Montero E."/>
            <person name="Harb O.S."/>
            <person name="Le Roch K.G."/>
            <person name="Mamoun C.B."/>
        </authorList>
    </citation>
    <scope>NUCLEOTIDE SEQUENCE</scope>
    <source>
        <strain evidence="5">WA1</strain>
    </source>
</reference>
<dbReference type="InterPro" id="IPR001353">
    <property type="entry name" value="Proteasome_sua/b"/>
</dbReference>
<evidence type="ECO:0000256" key="1">
    <source>
        <dbReference type="ARBA" id="ARBA00022490"/>
    </source>
</evidence>
<evidence type="ECO:0000313" key="5">
    <source>
        <dbReference type="EMBL" id="KAK2197166.1"/>
    </source>
</evidence>
<keyword evidence="3 4" id="KW-0539">Nucleus</keyword>
<dbReference type="AlphaFoldDB" id="A0AAD9PM97"/>
<organism evidence="5 6">
    <name type="scientific">Babesia duncani</name>
    <dbReference type="NCBI Taxonomy" id="323732"/>
    <lineage>
        <taxon>Eukaryota</taxon>
        <taxon>Sar</taxon>
        <taxon>Alveolata</taxon>
        <taxon>Apicomplexa</taxon>
        <taxon>Aconoidasida</taxon>
        <taxon>Piroplasmida</taxon>
        <taxon>Babesiidae</taxon>
        <taxon>Babesia</taxon>
    </lineage>
</organism>
<dbReference type="InterPro" id="IPR016050">
    <property type="entry name" value="Proteasome_bsu_CS"/>
</dbReference>
<gene>
    <name evidence="5" type="ORF">BdWA1_000165</name>
</gene>
<comment type="subcellular location">
    <subcellularLocation>
        <location evidence="4">Cytoplasm</location>
    </subcellularLocation>
    <subcellularLocation>
        <location evidence="4">Nucleus</location>
    </subcellularLocation>
</comment>
<dbReference type="GO" id="GO:0005634">
    <property type="term" value="C:nucleus"/>
    <property type="evidence" value="ECO:0007669"/>
    <property type="project" value="UniProtKB-SubCell"/>
</dbReference>
<dbReference type="KEGG" id="bdw:94334463"/>
<dbReference type="InterPro" id="IPR023333">
    <property type="entry name" value="Proteasome_suB-type"/>
</dbReference>
<dbReference type="RefSeq" id="XP_067804008.1">
    <property type="nucleotide sequence ID" value="XM_067945217.1"/>
</dbReference>
<comment type="subunit">
    <text evidence="4">Component of the proteasome complex.</text>
</comment>
<evidence type="ECO:0000256" key="2">
    <source>
        <dbReference type="ARBA" id="ARBA00022942"/>
    </source>
</evidence>
<dbReference type="GO" id="GO:0010498">
    <property type="term" value="P:proteasomal protein catabolic process"/>
    <property type="evidence" value="ECO:0007669"/>
    <property type="project" value="InterPro"/>
</dbReference>
<dbReference type="PANTHER" id="PTHR32194:SF2">
    <property type="entry name" value="PROTEASOME SUBUNIT BETA TYPE-1"/>
    <property type="match status" value="1"/>
</dbReference>
<comment type="caution">
    <text evidence="5">The sequence shown here is derived from an EMBL/GenBank/DDBJ whole genome shotgun (WGS) entry which is preliminary data.</text>
</comment>
<evidence type="ECO:0000256" key="4">
    <source>
        <dbReference type="RuleBase" id="RU004203"/>
    </source>
</evidence>
<sequence>MDTLIGICGQDFVALAGDTYEKYSVIILKNHEDNKIQPIGKCKLMLLGGPLGDRLQFGDYIKRTLDFFKYKNSIELSTKATAHFIRLELAKYLRKSPYRVDVIVAGIDEDGPQMFWIDYLASCAKVETAAHGYGGLIIRGLLDREYNPNLTVGDAVNVLKKCRLELKSRFLLSQSNFCARVITNDGIQTVDLSADEDVMEPQVFQKTVDIVLN</sequence>
<dbReference type="SUPFAM" id="SSF56235">
    <property type="entry name" value="N-terminal nucleophile aminohydrolases (Ntn hydrolases)"/>
    <property type="match status" value="1"/>
</dbReference>
<dbReference type="EMBL" id="JALLKP010000001">
    <property type="protein sequence ID" value="KAK2197166.1"/>
    <property type="molecule type" value="Genomic_DNA"/>
</dbReference>
<dbReference type="Proteomes" id="UP001214638">
    <property type="component" value="Unassembled WGS sequence"/>
</dbReference>
<dbReference type="Pfam" id="PF00227">
    <property type="entry name" value="Proteasome"/>
    <property type="match status" value="1"/>
</dbReference>
<dbReference type="InterPro" id="IPR029055">
    <property type="entry name" value="Ntn_hydrolases_N"/>
</dbReference>
<dbReference type="Gene3D" id="3.60.20.10">
    <property type="entry name" value="Glutamine Phosphoribosylpyrophosphate, subunit 1, domain 1"/>
    <property type="match status" value="1"/>
</dbReference>
<dbReference type="PROSITE" id="PS00854">
    <property type="entry name" value="PROTEASOME_BETA_1"/>
    <property type="match status" value="1"/>
</dbReference>
<comment type="similarity">
    <text evidence="4">Belongs to the peptidase T1B family.</text>
</comment>
<dbReference type="GO" id="GO:0005737">
    <property type="term" value="C:cytoplasm"/>
    <property type="evidence" value="ECO:0007669"/>
    <property type="project" value="UniProtKB-SubCell"/>
</dbReference>
<dbReference type="CDD" id="cd03758">
    <property type="entry name" value="proteasome_beta_type_2"/>
    <property type="match status" value="1"/>
</dbReference>
<comment type="function">
    <text evidence="4">Component of the proteasome, a multicatalytic proteinase complex which is characterized by its ability to cleave peptides with Arg, Phe, Tyr, Leu, and Glu adjacent to the leaving group at neutral or slightly basic pH. The proteasome has an ATP-dependent proteolytic activity.</text>
</comment>
<dbReference type="InterPro" id="IPR035206">
    <property type="entry name" value="Proteasome_beta2"/>
</dbReference>